<keyword evidence="2" id="KW-1185">Reference proteome</keyword>
<organism evidence="1 2">
    <name type="scientific">Pseudomonas quercus</name>
    <dbReference type="NCBI Taxonomy" id="2722792"/>
    <lineage>
        <taxon>Bacteria</taxon>
        <taxon>Pseudomonadati</taxon>
        <taxon>Pseudomonadota</taxon>
        <taxon>Gammaproteobacteria</taxon>
        <taxon>Pseudomonadales</taxon>
        <taxon>Pseudomonadaceae</taxon>
        <taxon>Pseudomonas</taxon>
    </lineage>
</organism>
<comment type="caution">
    <text evidence="1">The sequence shown here is derived from an EMBL/GenBank/DDBJ whole genome shotgun (WGS) entry which is preliminary data.</text>
</comment>
<reference evidence="1 2" key="1">
    <citation type="submission" date="2020-03" db="EMBL/GenBank/DDBJ databases">
        <authorList>
            <person name="Wang L."/>
            <person name="He N."/>
            <person name="Li Y."/>
            <person name="Fang Y."/>
            <person name="Zhang F."/>
        </authorList>
    </citation>
    <scope>NUCLEOTIDE SEQUENCE [LARGE SCALE GENOMIC DNA]</scope>
    <source>
        <strain evidence="2">hsmgli-8</strain>
    </source>
</reference>
<evidence type="ECO:0000313" key="2">
    <source>
        <dbReference type="Proteomes" id="UP000746535"/>
    </source>
</evidence>
<proteinExistence type="predicted"/>
<accession>A0ABX0YCH4</accession>
<evidence type="ECO:0000313" key="1">
    <source>
        <dbReference type="EMBL" id="NJP01064.1"/>
    </source>
</evidence>
<sequence length="170" mass="19396">MADINGRSFIATLQSAQADVWYPVGFTTDAPSEMEGWLIQCKTPQAGAMFQFDFIRQSGTRLYYNISGAPGSPWAGAKLGVSSDGYVGFYTIASVTDPWKIELVLDNSHPDYCHFYLRDHRGHRIGAIKEWFGNFSFISVRRYPPHQTHYWLNVDKGDVLYFQAHILEYL</sequence>
<dbReference type="RefSeq" id="WP_168083639.1">
    <property type="nucleotide sequence ID" value="NZ_JAAVJI010000004.1"/>
</dbReference>
<name>A0ABX0YCH4_9PSED</name>
<gene>
    <name evidence="1" type="ORF">HBH25_09315</name>
</gene>
<dbReference type="Proteomes" id="UP000746535">
    <property type="component" value="Unassembled WGS sequence"/>
</dbReference>
<dbReference type="EMBL" id="JAAVJI010000004">
    <property type="protein sequence ID" value="NJP01064.1"/>
    <property type="molecule type" value="Genomic_DNA"/>
</dbReference>
<protein>
    <submittedName>
        <fullName evidence="1">Uncharacterized protein</fullName>
    </submittedName>
</protein>